<name>A0A8K0D492_IGNLU</name>
<dbReference type="GO" id="GO:0003676">
    <property type="term" value="F:nucleic acid binding"/>
    <property type="evidence" value="ECO:0007669"/>
    <property type="project" value="InterPro"/>
</dbReference>
<evidence type="ECO:0000313" key="2">
    <source>
        <dbReference type="EMBL" id="KAF2897664.1"/>
    </source>
</evidence>
<protein>
    <recommendedName>
        <fullName evidence="4">Peptidase aspartic putative domain-containing protein</fullName>
    </recommendedName>
</protein>
<sequence length="944" mass="107127">MEKQQSIETMLQQSVQRLDTLEANIKLTKRLEKIELIWGEFDACQSQIETISNDETQVEHRTAFEDSYFDNVARAEQYIANSRPQNSSNETTSSNSTILNHSNALNNVKLPTLKLIEFNGVYTEFTQFIDSFNALVHNNPTLSNIQRFFYLKSCLKGKPLQVISSLEVTDGNYNIALDLLRERYENKRVIVNNHVKRIVEAPSLHKESANGLRRLLDEFLTNTRALKNLGEQTESWGSILIYLISSKLDSATKKAWELSLSTNEVPDIKDLTKFLTQRCQVLESVESNNQQTNSNSKFSHKPSNDKYQPKTYVHLAANRPQCQICSEQHFIYNCNTLKGLPVKSRLAEIRKLKLCINCLRSNHVKQECLSSGCKICSRKHNTLLHFNEVSNSFVNNSEIRNNPTEQEGSQNIVNAENSLALCSAGLSFNHNYDTVLLSTAIVHVYDRNNTPVKCRALLDTGSMSNFISRELFVKLNLPSQDTNTSVYGINSARAVAAARTQAKIKSIHTSFSASLDFFVLPDISGKIPVQNIPRPAVQIPNNIKLADPEFDISRKIDILIGAQIYHDLMCVGQIRVGKNQPVLQKSKLGWIISGPLKFNTATAPTQTCLLAINRVDIQNQLEKFWELEETEVKRKTLTKEENLCERHFIETHKRDETGRFTVSLPLKQEYTRLGDTKQVAIKRFLTLERKFSKDNNLKRTYSEFMSQYVEMGHMTKINEDHLSDAPEAAKITLVHVNTAEFGNDIVNRFSSYSRLQRVLGYVVRFIKNLSSKESRSSGPLTNSEMNEATVLLIKMVQAVEFAEDILTLKRNGSVARSKWKFVPPRAPHFAGLWERGVRSVKHHLKRVIGNANLTYENFYTILTQIESVLNSRPLYPLTQDPNDLEPLTPGHFLIGSPLTSYPQVQVEGPGSTNSPRWAIGHREGRQYAPLVLEDGANRSDLSWC</sequence>
<gene>
    <name evidence="2" type="ORF">ILUMI_08511</name>
</gene>
<organism evidence="2 3">
    <name type="scientific">Ignelater luminosus</name>
    <name type="common">Cucubano</name>
    <name type="synonym">Pyrophorus luminosus</name>
    <dbReference type="NCBI Taxonomy" id="2038154"/>
    <lineage>
        <taxon>Eukaryota</taxon>
        <taxon>Metazoa</taxon>
        <taxon>Ecdysozoa</taxon>
        <taxon>Arthropoda</taxon>
        <taxon>Hexapoda</taxon>
        <taxon>Insecta</taxon>
        <taxon>Pterygota</taxon>
        <taxon>Neoptera</taxon>
        <taxon>Endopterygota</taxon>
        <taxon>Coleoptera</taxon>
        <taxon>Polyphaga</taxon>
        <taxon>Elateriformia</taxon>
        <taxon>Elateroidea</taxon>
        <taxon>Elateridae</taxon>
        <taxon>Agrypninae</taxon>
        <taxon>Pyrophorini</taxon>
        <taxon>Ignelater</taxon>
    </lineage>
</organism>
<evidence type="ECO:0000256" key="1">
    <source>
        <dbReference type="SAM" id="MobiDB-lite"/>
    </source>
</evidence>
<reference evidence="2" key="1">
    <citation type="submission" date="2019-08" db="EMBL/GenBank/DDBJ databases">
        <title>The genome of the North American firefly Photinus pyralis.</title>
        <authorList>
            <consortium name="Photinus pyralis genome working group"/>
            <person name="Fallon T.R."/>
            <person name="Sander Lower S.E."/>
            <person name="Weng J.-K."/>
        </authorList>
    </citation>
    <scope>NUCLEOTIDE SEQUENCE</scope>
    <source>
        <strain evidence="2">TRF0915ILg1</strain>
        <tissue evidence="2">Whole body</tissue>
    </source>
</reference>
<dbReference type="InterPro" id="IPR005312">
    <property type="entry name" value="DUF1759"/>
</dbReference>
<dbReference type="InterPro" id="IPR021109">
    <property type="entry name" value="Peptidase_aspartic_dom_sf"/>
</dbReference>
<dbReference type="CDD" id="cd00303">
    <property type="entry name" value="retropepsin_like"/>
    <property type="match status" value="1"/>
</dbReference>
<dbReference type="AlphaFoldDB" id="A0A8K0D492"/>
<dbReference type="Gene3D" id="3.30.420.10">
    <property type="entry name" value="Ribonuclease H-like superfamily/Ribonuclease H"/>
    <property type="match status" value="1"/>
</dbReference>
<dbReference type="PANTHER" id="PTHR47331:SF1">
    <property type="entry name" value="GAG-LIKE PROTEIN"/>
    <property type="match status" value="1"/>
</dbReference>
<dbReference type="Gene3D" id="2.40.70.10">
    <property type="entry name" value="Acid Proteases"/>
    <property type="match status" value="1"/>
</dbReference>
<keyword evidence="3" id="KW-1185">Reference proteome</keyword>
<feature type="compositionally biased region" description="Polar residues" evidence="1">
    <location>
        <begin position="286"/>
        <end position="297"/>
    </location>
</feature>
<dbReference type="EMBL" id="VTPC01003987">
    <property type="protein sequence ID" value="KAF2897664.1"/>
    <property type="molecule type" value="Genomic_DNA"/>
</dbReference>
<dbReference type="OrthoDB" id="6715895at2759"/>
<dbReference type="Proteomes" id="UP000801492">
    <property type="component" value="Unassembled WGS sequence"/>
</dbReference>
<proteinExistence type="predicted"/>
<dbReference type="InterPro" id="IPR036397">
    <property type="entry name" value="RNaseH_sf"/>
</dbReference>
<accession>A0A8K0D492</accession>
<dbReference type="Pfam" id="PF03564">
    <property type="entry name" value="DUF1759"/>
    <property type="match status" value="1"/>
</dbReference>
<dbReference type="PANTHER" id="PTHR47331">
    <property type="entry name" value="PHD-TYPE DOMAIN-CONTAINING PROTEIN"/>
    <property type="match status" value="1"/>
</dbReference>
<evidence type="ECO:0000313" key="3">
    <source>
        <dbReference type="Proteomes" id="UP000801492"/>
    </source>
</evidence>
<comment type="caution">
    <text evidence="2">The sequence shown here is derived from an EMBL/GenBank/DDBJ whole genome shotgun (WGS) entry which is preliminary data.</text>
</comment>
<feature type="region of interest" description="Disordered" evidence="1">
    <location>
        <begin position="286"/>
        <end position="305"/>
    </location>
</feature>
<evidence type="ECO:0008006" key="4">
    <source>
        <dbReference type="Google" id="ProtNLM"/>
    </source>
</evidence>